<name>A0A919VSW8_9ACTN</name>
<protein>
    <submittedName>
        <fullName evidence="2">Deaminase</fullName>
    </submittedName>
</protein>
<dbReference type="AlphaFoldDB" id="A0A919VSW8"/>
<feature type="domain" description="Bacterial bifunctional deaminase-reductase C-terminal" evidence="1">
    <location>
        <begin position="3"/>
        <end position="164"/>
    </location>
</feature>
<sequence length="182" mass="19294">MAKLLYSVTMSLDGFIAGPGGDMSWLTPYLGPNPYVDELIGDIGSLLVGNRTFRGDDPYKDTPAEGEAFGGGWSGPQIVLTHHVPDAAWPGVTFVSDFGEAVRRAEEAAGDKYVNVLGADVARQCVAAGELDEVLTCIAPVLLGDGVRLFEEPGGRTVRLERLHLSGVPLASLLRFRVLPAG</sequence>
<gene>
    <name evidence="2" type="ORF">Aau02nite_60100</name>
</gene>
<dbReference type="SUPFAM" id="SSF53597">
    <property type="entry name" value="Dihydrofolate reductase-like"/>
    <property type="match status" value="1"/>
</dbReference>
<dbReference type="InterPro" id="IPR024072">
    <property type="entry name" value="DHFR-like_dom_sf"/>
</dbReference>
<accession>A0A919VSW8</accession>
<evidence type="ECO:0000259" key="1">
    <source>
        <dbReference type="Pfam" id="PF01872"/>
    </source>
</evidence>
<dbReference type="InterPro" id="IPR002734">
    <property type="entry name" value="RibDG_C"/>
</dbReference>
<evidence type="ECO:0000313" key="2">
    <source>
        <dbReference type="EMBL" id="GIM74260.1"/>
    </source>
</evidence>
<dbReference type="GO" id="GO:0008703">
    <property type="term" value="F:5-amino-6-(5-phosphoribosylamino)uracil reductase activity"/>
    <property type="evidence" value="ECO:0007669"/>
    <property type="project" value="InterPro"/>
</dbReference>
<dbReference type="Gene3D" id="3.40.430.10">
    <property type="entry name" value="Dihydrofolate Reductase, subunit A"/>
    <property type="match status" value="1"/>
</dbReference>
<dbReference type="PANTHER" id="PTHR38011:SF12">
    <property type="entry name" value="BIFUNCTIONAL DEAMINASE-REDUCTASE DOMAIN PROTEIN"/>
    <property type="match status" value="1"/>
</dbReference>
<dbReference type="Proteomes" id="UP000681340">
    <property type="component" value="Unassembled WGS sequence"/>
</dbReference>
<dbReference type="PANTHER" id="PTHR38011">
    <property type="entry name" value="DIHYDROFOLATE REDUCTASE FAMILY PROTEIN (AFU_ORTHOLOGUE AFUA_8G06820)"/>
    <property type="match status" value="1"/>
</dbReference>
<organism evidence="2 3">
    <name type="scientific">Actinoplanes auranticolor</name>
    <dbReference type="NCBI Taxonomy" id="47988"/>
    <lineage>
        <taxon>Bacteria</taxon>
        <taxon>Bacillati</taxon>
        <taxon>Actinomycetota</taxon>
        <taxon>Actinomycetes</taxon>
        <taxon>Micromonosporales</taxon>
        <taxon>Micromonosporaceae</taxon>
        <taxon>Actinoplanes</taxon>
    </lineage>
</organism>
<dbReference type="RefSeq" id="WP_212991916.1">
    <property type="nucleotide sequence ID" value="NZ_BAABEA010000026.1"/>
</dbReference>
<dbReference type="Pfam" id="PF01872">
    <property type="entry name" value="RibD_C"/>
    <property type="match status" value="1"/>
</dbReference>
<dbReference type="EMBL" id="BOQL01000049">
    <property type="protein sequence ID" value="GIM74260.1"/>
    <property type="molecule type" value="Genomic_DNA"/>
</dbReference>
<reference evidence="2" key="1">
    <citation type="submission" date="2021-03" db="EMBL/GenBank/DDBJ databases">
        <title>Whole genome shotgun sequence of Actinoplanes auranticolor NBRC 12245.</title>
        <authorList>
            <person name="Komaki H."/>
            <person name="Tamura T."/>
        </authorList>
    </citation>
    <scope>NUCLEOTIDE SEQUENCE</scope>
    <source>
        <strain evidence="2">NBRC 12245</strain>
    </source>
</reference>
<proteinExistence type="predicted"/>
<dbReference type="GO" id="GO:0009231">
    <property type="term" value="P:riboflavin biosynthetic process"/>
    <property type="evidence" value="ECO:0007669"/>
    <property type="project" value="InterPro"/>
</dbReference>
<dbReference type="InterPro" id="IPR050765">
    <property type="entry name" value="Riboflavin_Biosynth_HTPR"/>
</dbReference>
<keyword evidence="3" id="KW-1185">Reference proteome</keyword>
<comment type="caution">
    <text evidence="2">The sequence shown here is derived from an EMBL/GenBank/DDBJ whole genome shotgun (WGS) entry which is preliminary data.</text>
</comment>
<evidence type="ECO:0000313" key="3">
    <source>
        <dbReference type="Proteomes" id="UP000681340"/>
    </source>
</evidence>